<reference evidence="2 3" key="1">
    <citation type="submission" date="2020-03" db="EMBL/GenBank/DDBJ databases">
        <title>Draft Genome Sequence of Cudoniella acicularis.</title>
        <authorList>
            <person name="Buettner E."/>
            <person name="Kellner H."/>
        </authorList>
    </citation>
    <scope>NUCLEOTIDE SEQUENCE [LARGE SCALE GENOMIC DNA]</scope>
    <source>
        <strain evidence="2 3">DSM 108380</strain>
    </source>
</reference>
<evidence type="ECO:0000313" key="3">
    <source>
        <dbReference type="Proteomes" id="UP000566819"/>
    </source>
</evidence>
<dbReference type="Proteomes" id="UP000566819">
    <property type="component" value="Unassembled WGS sequence"/>
</dbReference>
<dbReference type="EMBL" id="JAAMPI010000101">
    <property type="protein sequence ID" value="KAF4635744.1"/>
    <property type="molecule type" value="Genomic_DNA"/>
</dbReference>
<protein>
    <submittedName>
        <fullName evidence="2">Uncharacterized protein</fullName>
    </submittedName>
</protein>
<evidence type="ECO:0000256" key="1">
    <source>
        <dbReference type="SAM" id="SignalP"/>
    </source>
</evidence>
<dbReference type="AlphaFoldDB" id="A0A8H4W9F4"/>
<keyword evidence="3" id="KW-1185">Reference proteome</keyword>
<name>A0A8H4W9F4_9HELO</name>
<proteinExistence type="predicted"/>
<accession>A0A8H4W9F4</accession>
<feature type="signal peptide" evidence="1">
    <location>
        <begin position="1"/>
        <end position="21"/>
    </location>
</feature>
<sequence>MKSTIFAIGALLSLTNGRAFALPDTSSGTTSSTPFHDCLDSGKDWAECHLAISALTKRDTISSTPFHDCLDAGKSWGDCHLAVNTNHDLKTRDLIVAGKRGINFEGGVSSTNVNNIGGTEQCYSVNNLGGTGWLTNTAVEALKAEACSFAVDQALKAGGLGKFTTSKSGFYQGNGGPIVKSGVKFFLSTIFQGDSANIADLAGKIVDLHALGNDLCQKGIDHLTGDKGCTAPRRAAGRVEHTSVNGGEFNWALNGATALFDNAGLCTNCILSMVMEAANMVDKDGKTATPIDS</sequence>
<gene>
    <name evidence="2" type="ORF">G7Y89_g2345</name>
</gene>
<organism evidence="2 3">
    <name type="scientific">Cudoniella acicularis</name>
    <dbReference type="NCBI Taxonomy" id="354080"/>
    <lineage>
        <taxon>Eukaryota</taxon>
        <taxon>Fungi</taxon>
        <taxon>Dikarya</taxon>
        <taxon>Ascomycota</taxon>
        <taxon>Pezizomycotina</taxon>
        <taxon>Leotiomycetes</taxon>
        <taxon>Helotiales</taxon>
        <taxon>Tricladiaceae</taxon>
        <taxon>Cudoniella</taxon>
    </lineage>
</organism>
<keyword evidence="1" id="KW-0732">Signal</keyword>
<comment type="caution">
    <text evidence="2">The sequence shown here is derived from an EMBL/GenBank/DDBJ whole genome shotgun (WGS) entry which is preliminary data.</text>
</comment>
<evidence type="ECO:0000313" key="2">
    <source>
        <dbReference type="EMBL" id="KAF4635744.1"/>
    </source>
</evidence>
<feature type="chain" id="PRO_5034426322" evidence="1">
    <location>
        <begin position="22"/>
        <end position="293"/>
    </location>
</feature>
<dbReference type="OrthoDB" id="5288704at2759"/>